<reference evidence="2 3" key="1">
    <citation type="submission" date="2019-10" db="EMBL/GenBank/DDBJ databases">
        <authorList>
            <person name="Palmer J.M."/>
        </authorList>
    </citation>
    <scope>NUCLEOTIDE SEQUENCE [LARGE SCALE GENOMIC DNA]</scope>
    <source>
        <strain evidence="2 3">TWF696</strain>
    </source>
</reference>
<evidence type="ECO:0000256" key="1">
    <source>
        <dbReference type="SAM" id="MobiDB-lite"/>
    </source>
</evidence>
<comment type="caution">
    <text evidence="2">The sequence shown here is derived from an EMBL/GenBank/DDBJ whole genome shotgun (WGS) entry which is preliminary data.</text>
</comment>
<feature type="compositionally biased region" description="Basic residues" evidence="1">
    <location>
        <begin position="169"/>
        <end position="178"/>
    </location>
</feature>
<dbReference type="Proteomes" id="UP001375240">
    <property type="component" value="Unassembled WGS sequence"/>
</dbReference>
<accession>A0AAV9UK67</accession>
<gene>
    <name evidence="2" type="ORF">TWF696_008636</name>
</gene>
<name>A0AAV9UK67_9PEZI</name>
<feature type="compositionally biased region" description="Acidic residues" evidence="1">
    <location>
        <begin position="325"/>
        <end position="334"/>
    </location>
</feature>
<organism evidence="2 3">
    <name type="scientific">Orbilia brochopaga</name>
    <dbReference type="NCBI Taxonomy" id="3140254"/>
    <lineage>
        <taxon>Eukaryota</taxon>
        <taxon>Fungi</taxon>
        <taxon>Dikarya</taxon>
        <taxon>Ascomycota</taxon>
        <taxon>Pezizomycotina</taxon>
        <taxon>Orbiliomycetes</taxon>
        <taxon>Orbiliales</taxon>
        <taxon>Orbiliaceae</taxon>
        <taxon>Orbilia</taxon>
    </lineage>
</organism>
<feature type="region of interest" description="Disordered" evidence="1">
    <location>
        <begin position="306"/>
        <end position="334"/>
    </location>
</feature>
<evidence type="ECO:0000313" key="3">
    <source>
        <dbReference type="Proteomes" id="UP001375240"/>
    </source>
</evidence>
<keyword evidence="3" id="KW-1185">Reference proteome</keyword>
<evidence type="ECO:0000313" key="2">
    <source>
        <dbReference type="EMBL" id="KAK6341564.1"/>
    </source>
</evidence>
<sequence length="334" mass="36307">MHRKNVLLFAQEFCLSAPRLRSGQVWPHTDLAQRRNFLRLLIKRNWRPSPLRHLRPSTHQHINTSSAPASTPSTHVRPPSQLFNTSHNASIALSCISSTSASLLASAMARTKIIKPAAKPESAAVNPQTPPEDIDDDGSDFDQLAADGDANAASRSNKRKSISGSKTPQSKKKPKRAKVNTPSGGLDTPSGPKTKYTSRDNTVQEIREIAGSLISNLLGREFPAEAVQFREAKASAKGYSWYVDEGEEFPSCFEREGPMRWLAPERNGVLKMLKEGKLGVEAVMMADDENQAEPPADGIVPAEEALAVPTDAQQGAEGAPQVPDVDAEDKDTDK</sequence>
<proteinExistence type="predicted"/>
<dbReference type="EMBL" id="JAVHNQ010000007">
    <property type="protein sequence ID" value="KAK6341564.1"/>
    <property type="molecule type" value="Genomic_DNA"/>
</dbReference>
<protein>
    <submittedName>
        <fullName evidence="2">Uncharacterized protein</fullName>
    </submittedName>
</protein>
<feature type="region of interest" description="Disordered" evidence="1">
    <location>
        <begin position="51"/>
        <end position="82"/>
    </location>
</feature>
<dbReference type="AlphaFoldDB" id="A0AAV9UK67"/>
<feature type="region of interest" description="Disordered" evidence="1">
    <location>
        <begin position="117"/>
        <end position="201"/>
    </location>
</feature>
<feature type="compositionally biased region" description="Low complexity" evidence="1">
    <location>
        <begin position="64"/>
        <end position="74"/>
    </location>
</feature>